<dbReference type="InterPro" id="IPR017871">
    <property type="entry name" value="ABC_transporter-like_CS"/>
</dbReference>
<proteinExistence type="inferred from homology"/>
<organism evidence="6 7">
    <name type="scientific">Vescimonas coprocola</name>
    <dbReference type="NCBI Taxonomy" id="2714355"/>
    <lineage>
        <taxon>Bacteria</taxon>
        <taxon>Bacillati</taxon>
        <taxon>Bacillota</taxon>
        <taxon>Clostridia</taxon>
        <taxon>Eubacteriales</taxon>
        <taxon>Oscillospiraceae</taxon>
        <taxon>Vescimonas</taxon>
    </lineage>
</organism>
<dbReference type="Gene3D" id="3.40.50.300">
    <property type="entry name" value="P-loop containing nucleotide triphosphate hydrolases"/>
    <property type="match status" value="1"/>
</dbReference>
<dbReference type="SUPFAM" id="SSF52540">
    <property type="entry name" value="P-loop containing nucleoside triphosphate hydrolases"/>
    <property type="match status" value="1"/>
</dbReference>
<dbReference type="NCBIfam" id="TIGR01727">
    <property type="entry name" value="oligo_HPY"/>
    <property type="match status" value="1"/>
</dbReference>
<dbReference type="PROSITE" id="PS00211">
    <property type="entry name" value="ABC_TRANSPORTER_1"/>
    <property type="match status" value="1"/>
</dbReference>
<keyword evidence="2" id="KW-0813">Transport</keyword>
<dbReference type="Pfam" id="PF08352">
    <property type="entry name" value="oligo_HPY"/>
    <property type="match status" value="1"/>
</dbReference>
<accession>A0A810Q6U4</accession>
<dbReference type="GO" id="GO:0015833">
    <property type="term" value="P:peptide transport"/>
    <property type="evidence" value="ECO:0007669"/>
    <property type="project" value="InterPro"/>
</dbReference>
<keyword evidence="3" id="KW-0547">Nucleotide-binding</keyword>
<dbReference type="InterPro" id="IPR013563">
    <property type="entry name" value="Oligopep_ABC_C"/>
</dbReference>
<dbReference type="PANTHER" id="PTHR43776:SF7">
    <property type="entry name" value="D,D-DIPEPTIDE TRANSPORT ATP-BINDING PROTEIN DDPF-RELATED"/>
    <property type="match status" value="1"/>
</dbReference>
<dbReference type="EMBL" id="AP023418">
    <property type="protein sequence ID" value="BCK81997.1"/>
    <property type="molecule type" value="Genomic_DNA"/>
</dbReference>
<dbReference type="Proteomes" id="UP000681035">
    <property type="component" value="Chromosome"/>
</dbReference>
<comment type="similarity">
    <text evidence="1">Belongs to the ABC transporter superfamily.</text>
</comment>
<keyword evidence="4 6" id="KW-0067">ATP-binding</keyword>
<dbReference type="InterPro" id="IPR003593">
    <property type="entry name" value="AAA+_ATPase"/>
</dbReference>
<evidence type="ECO:0000313" key="6">
    <source>
        <dbReference type="EMBL" id="BCK81997.1"/>
    </source>
</evidence>
<dbReference type="PROSITE" id="PS50893">
    <property type="entry name" value="ABC_TRANSPORTER_2"/>
    <property type="match status" value="1"/>
</dbReference>
<name>A0A810Q6U4_9FIRM</name>
<dbReference type="InterPro" id="IPR003439">
    <property type="entry name" value="ABC_transporter-like_ATP-bd"/>
</dbReference>
<keyword evidence="7" id="KW-1185">Reference proteome</keyword>
<evidence type="ECO:0000256" key="4">
    <source>
        <dbReference type="ARBA" id="ARBA00022840"/>
    </source>
</evidence>
<gene>
    <name evidence="6" type="primary">oppF</name>
    <name evidence="6" type="ORF">MM50RIKEN_17600</name>
</gene>
<evidence type="ECO:0000256" key="3">
    <source>
        <dbReference type="ARBA" id="ARBA00022741"/>
    </source>
</evidence>
<dbReference type="PANTHER" id="PTHR43776">
    <property type="entry name" value="TRANSPORT ATP-BINDING PROTEIN"/>
    <property type="match status" value="1"/>
</dbReference>
<dbReference type="KEGG" id="vcop:MM50RIKEN_17600"/>
<evidence type="ECO:0000259" key="5">
    <source>
        <dbReference type="PROSITE" id="PS50893"/>
    </source>
</evidence>
<feature type="domain" description="ABC transporter" evidence="5">
    <location>
        <begin position="6"/>
        <end position="251"/>
    </location>
</feature>
<dbReference type="GO" id="GO:0016887">
    <property type="term" value="F:ATP hydrolysis activity"/>
    <property type="evidence" value="ECO:0007669"/>
    <property type="project" value="InterPro"/>
</dbReference>
<sequence>MSQPILQVEHLKKYFPAGGRKVLRAVDDVSFSVQEGEILGIVGESGCGKTTCGRTAIGLYSKTDGVSLYRGEDIHRMRGAKRRAFCCQVQTVFQDPYASLDPKNKVIDLIAEGMDIHHLYTSQAERREKVQALMEQVGLNPSGIDRYPYEFSGGMRQRIGIARALAVEPRLLLCDEPISALDVSIQAQIVNLLLDLREQKSLTYLLISHDLSMVRHLSDRILVMYLGEVVEESTAQELYTHPLHPYTKALIAAIPIPDPKVERARPRSVLQGQVPSPVDPPSGCRFAGRCPYATDRCRMEKPALCDMGGGHRVACHLCR</sequence>
<dbReference type="GO" id="GO:0005524">
    <property type="term" value="F:ATP binding"/>
    <property type="evidence" value="ECO:0007669"/>
    <property type="project" value="UniProtKB-KW"/>
</dbReference>
<dbReference type="CDD" id="cd03257">
    <property type="entry name" value="ABC_NikE_OppD_transporters"/>
    <property type="match status" value="1"/>
</dbReference>
<dbReference type="AlphaFoldDB" id="A0A810Q6U4"/>
<dbReference type="GO" id="GO:0055085">
    <property type="term" value="P:transmembrane transport"/>
    <property type="evidence" value="ECO:0007669"/>
    <property type="project" value="UniProtKB-ARBA"/>
</dbReference>
<evidence type="ECO:0000313" key="7">
    <source>
        <dbReference type="Proteomes" id="UP000681035"/>
    </source>
</evidence>
<dbReference type="InterPro" id="IPR027417">
    <property type="entry name" value="P-loop_NTPase"/>
</dbReference>
<dbReference type="FunFam" id="3.40.50.300:FF:000016">
    <property type="entry name" value="Oligopeptide ABC transporter ATP-binding component"/>
    <property type="match status" value="1"/>
</dbReference>
<dbReference type="SMART" id="SM00382">
    <property type="entry name" value="AAA"/>
    <property type="match status" value="1"/>
</dbReference>
<evidence type="ECO:0000256" key="1">
    <source>
        <dbReference type="ARBA" id="ARBA00005417"/>
    </source>
</evidence>
<reference evidence="6" key="1">
    <citation type="submission" date="2020-09" db="EMBL/GenBank/DDBJ databases">
        <title>New species isolated from human feces.</title>
        <authorList>
            <person name="Kitahara M."/>
            <person name="Shigeno Y."/>
            <person name="Shime M."/>
            <person name="Matsumoto Y."/>
            <person name="Nakamura S."/>
            <person name="Motooka D."/>
            <person name="Fukuoka S."/>
            <person name="Nishikawa H."/>
            <person name="Benno Y."/>
        </authorList>
    </citation>
    <scope>NUCLEOTIDE SEQUENCE</scope>
    <source>
        <strain evidence="6">MM50</strain>
    </source>
</reference>
<dbReference type="InterPro" id="IPR050319">
    <property type="entry name" value="ABC_transp_ATP-bind"/>
</dbReference>
<protein>
    <submittedName>
        <fullName evidence="6">ABC transporter ATP-binding protein</fullName>
    </submittedName>
</protein>
<dbReference type="Pfam" id="PF00005">
    <property type="entry name" value="ABC_tran"/>
    <property type="match status" value="1"/>
</dbReference>
<evidence type="ECO:0000256" key="2">
    <source>
        <dbReference type="ARBA" id="ARBA00022448"/>
    </source>
</evidence>
<dbReference type="RefSeq" id="WP_213540622.1">
    <property type="nucleotide sequence ID" value="NZ_AP023418.1"/>
</dbReference>